<dbReference type="InterPro" id="IPR009451">
    <property type="entry name" value="Metamine_DH_Hvc"/>
</dbReference>
<organism evidence="2 3">
    <name type="scientific">Pseudomonas asgharzadehiana</name>
    <dbReference type="NCBI Taxonomy" id="2842349"/>
    <lineage>
        <taxon>Bacteria</taxon>
        <taxon>Pseudomonadati</taxon>
        <taxon>Pseudomonadota</taxon>
        <taxon>Gammaproteobacteria</taxon>
        <taxon>Pseudomonadales</taxon>
        <taxon>Pseudomonadaceae</taxon>
        <taxon>Pseudomonas</taxon>
    </lineage>
</organism>
<sequence>MLNRSLRYLMCGLSLINVASPVVASPAPMTSATQFEPEEVRVEVLGDHRDQNWFWAWGSNAPSMASGRVLLFDDSGRNLGQLSTGMWFNSLVPSRKRDELYAVETYFSRGVRGERTDVVTVYDSKTLSPKREIAIPAKRMTALISTGLSALSDDDRFLLVFNFTPAQSVSIVDLENNRFVKEVATPGCAAMYSAGPRDFYSICGNGAFLHLKLDDQGEVIKQERSAPLFDPLQDLLLTTGTRKGNTWYFVSQKNFAYGLQMSASGIAQSQRWSLVSDQERADGWGVAGNHGTALHEKSGRLYVLMHQDKPENYQKPGTEVWVYDTKTQQRVSRIKLNELSVAIAVSKGEQPRLYSLDWMVPMPAEFITAIYTSKGEAGLMPLMRQSINLYDADSGKHLRSIDEIPVGAMNEVMSW</sequence>
<gene>
    <name evidence="2" type="ORF">KSS96_11100</name>
</gene>
<dbReference type="EMBL" id="CP077079">
    <property type="protein sequence ID" value="QXH69432.1"/>
    <property type="molecule type" value="Genomic_DNA"/>
</dbReference>
<dbReference type="Pfam" id="PF06433">
    <property type="entry name" value="Me-amine-dh_H"/>
    <property type="match status" value="1"/>
</dbReference>
<evidence type="ECO:0000313" key="2">
    <source>
        <dbReference type="EMBL" id="QXH69432.1"/>
    </source>
</evidence>
<keyword evidence="1" id="KW-0732">Signal</keyword>
<accession>A0ABX8P6P8</accession>
<keyword evidence="3" id="KW-1185">Reference proteome</keyword>
<reference evidence="2" key="1">
    <citation type="journal article" date="2021" name="Microorganisms">
        <title>The Ever-Expanding Pseudomonas Genus: Description of 43 New Species and Partition of the Pseudomonas putida Group.</title>
        <authorList>
            <person name="Girard L."/>
            <person name="Lood C."/>
            <person name="Hofte M."/>
            <person name="Vandamme P."/>
            <person name="Rokni-Zadeh H."/>
            <person name="van Noort V."/>
            <person name="Lavigne R."/>
            <person name="De Mot R."/>
        </authorList>
    </citation>
    <scope>NUCLEOTIDE SEQUENCE</scope>
    <source>
        <strain evidence="2">SWRI132</strain>
    </source>
</reference>
<name>A0ABX8P6P8_9PSED</name>
<evidence type="ECO:0000256" key="1">
    <source>
        <dbReference type="SAM" id="SignalP"/>
    </source>
</evidence>
<proteinExistence type="predicted"/>
<dbReference type="Proteomes" id="UP000886848">
    <property type="component" value="Chromosome"/>
</dbReference>
<feature type="signal peptide" evidence="1">
    <location>
        <begin position="1"/>
        <end position="24"/>
    </location>
</feature>
<evidence type="ECO:0000313" key="3">
    <source>
        <dbReference type="Proteomes" id="UP000886848"/>
    </source>
</evidence>
<dbReference type="RefSeq" id="WP_217856226.1">
    <property type="nucleotide sequence ID" value="NZ_CP077079.1"/>
</dbReference>
<protein>
    <submittedName>
        <fullName evidence="2">Amine dehydrogenase</fullName>
    </submittedName>
</protein>
<feature type="chain" id="PRO_5045266157" evidence="1">
    <location>
        <begin position="25"/>
        <end position="415"/>
    </location>
</feature>